<evidence type="ECO:0000256" key="8">
    <source>
        <dbReference type="SAM" id="Phobius"/>
    </source>
</evidence>
<dbReference type="GO" id="GO:0034109">
    <property type="term" value="P:homotypic cell-cell adhesion"/>
    <property type="evidence" value="ECO:0007669"/>
    <property type="project" value="TreeGrafter"/>
</dbReference>
<feature type="compositionally biased region" description="Low complexity" evidence="7">
    <location>
        <begin position="42"/>
        <end position="60"/>
    </location>
</feature>
<evidence type="ECO:0000256" key="6">
    <source>
        <dbReference type="ARBA" id="ARBA00023136"/>
    </source>
</evidence>
<accession>A0AAV6RFL7</accession>
<evidence type="ECO:0000256" key="1">
    <source>
        <dbReference type="ARBA" id="ARBA00004479"/>
    </source>
</evidence>
<evidence type="ECO:0000256" key="7">
    <source>
        <dbReference type="SAM" id="MobiDB-lite"/>
    </source>
</evidence>
<dbReference type="EMBL" id="JAGKHQ010000012">
    <property type="protein sequence ID" value="KAG7503544.1"/>
    <property type="molecule type" value="Genomic_DNA"/>
</dbReference>
<feature type="region of interest" description="Disordered" evidence="7">
    <location>
        <begin position="204"/>
        <end position="233"/>
    </location>
</feature>
<protein>
    <submittedName>
        <fullName evidence="9">Uncharacterized protein</fullName>
    </submittedName>
</protein>
<dbReference type="GO" id="GO:0005886">
    <property type="term" value="C:plasma membrane"/>
    <property type="evidence" value="ECO:0007669"/>
    <property type="project" value="TreeGrafter"/>
</dbReference>
<dbReference type="Pfam" id="PF12301">
    <property type="entry name" value="CD99L2"/>
    <property type="match status" value="1"/>
</dbReference>
<feature type="transmembrane region" description="Helical" evidence="8">
    <location>
        <begin position="172"/>
        <end position="193"/>
    </location>
</feature>
<dbReference type="Proteomes" id="UP000693946">
    <property type="component" value="Linkage Group LG2"/>
</dbReference>
<comment type="caution">
    <text evidence="9">The sequence shown here is derived from an EMBL/GenBank/DDBJ whole genome shotgun (WGS) entry which is preliminary data.</text>
</comment>
<proteinExistence type="inferred from homology"/>
<dbReference type="InterPro" id="IPR022078">
    <property type="entry name" value="CD99L2"/>
</dbReference>
<dbReference type="AlphaFoldDB" id="A0AAV6RFL7"/>
<dbReference type="PANTHER" id="PTHR15076:SF15">
    <property type="entry name" value="CD99 ANTIGEN"/>
    <property type="match status" value="1"/>
</dbReference>
<feature type="compositionally biased region" description="Basic and acidic residues" evidence="7">
    <location>
        <begin position="204"/>
        <end position="216"/>
    </location>
</feature>
<keyword evidence="6 8" id="KW-0472">Membrane</keyword>
<dbReference type="GO" id="GO:0072683">
    <property type="term" value="P:T cell extravasation"/>
    <property type="evidence" value="ECO:0007669"/>
    <property type="project" value="TreeGrafter"/>
</dbReference>
<gene>
    <name evidence="9" type="ORF">JOB18_040523</name>
</gene>
<organism evidence="9 10">
    <name type="scientific">Solea senegalensis</name>
    <name type="common">Senegalese sole</name>
    <dbReference type="NCBI Taxonomy" id="28829"/>
    <lineage>
        <taxon>Eukaryota</taxon>
        <taxon>Metazoa</taxon>
        <taxon>Chordata</taxon>
        <taxon>Craniata</taxon>
        <taxon>Vertebrata</taxon>
        <taxon>Euteleostomi</taxon>
        <taxon>Actinopterygii</taxon>
        <taxon>Neopterygii</taxon>
        <taxon>Teleostei</taxon>
        <taxon>Neoteleostei</taxon>
        <taxon>Acanthomorphata</taxon>
        <taxon>Carangaria</taxon>
        <taxon>Pleuronectiformes</taxon>
        <taxon>Pleuronectoidei</taxon>
        <taxon>Soleidae</taxon>
        <taxon>Solea</taxon>
    </lineage>
</organism>
<comment type="similarity">
    <text evidence="2">Belongs to the CD99 family.</text>
</comment>
<keyword evidence="10" id="KW-1185">Reference proteome</keyword>
<sequence length="233" mass="23903">MEPEATEEAKTEPAAPADDITEPEATEEGKTEPAAPAEELSTTAAGDTEAAATTAEPAADPETEQPAVNVEEGTTADPDTTSAPVANGHDDVAKAGTDVADDKEEEPTEIANDTNSIPIDKEIIVPKGRTGVHAQFPTGNEEIAETEVNAAHVAGSSANDDQKTKEASSSSVAGVVCGIAVAAVGAVAGYFTYQKKKLCFKERQEADPEAARKADAAEAQSDPQVLSNLLNSS</sequence>
<evidence type="ECO:0000256" key="4">
    <source>
        <dbReference type="ARBA" id="ARBA00022729"/>
    </source>
</evidence>
<name>A0AAV6RFL7_SOLSE</name>
<evidence type="ECO:0000313" key="9">
    <source>
        <dbReference type="EMBL" id="KAG7503544.1"/>
    </source>
</evidence>
<feature type="region of interest" description="Disordered" evidence="7">
    <location>
        <begin position="1"/>
        <end position="121"/>
    </location>
</feature>
<comment type="subcellular location">
    <subcellularLocation>
        <location evidence="1">Membrane</location>
        <topology evidence="1">Single-pass type I membrane protein</topology>
    </subcellularLocation>
</comment>
<feature type="compositionally biased region" description="Polar residues" evidence="7">
    <location>
        <begin position="223"/>
        <end position="233"/>
    </location>
</feature>
<evidence type="ECO:0000256" key="2">
    <source>
        <dbReference type="ARBA" id="ARBA00008763"/>
    </source>
</evidence>
<keyword evidence="3 8" id="KW-0812">Transmembrane</keyword>
<evidence type="ECO:0000256" key="5">
    <source>
        <dbReference type="ARBA" id="ARBA00022989"/>
    </source>
</evidence>
<evidence type="ECO:0000313" key="10">
    <source>
        <dbReference type="Proteomes" id="UP000693946"/>
    </source>
</evidence>
<reference evidence="9 10" key="1">
    <citation type="journal article" date="2021" name="Sci. Rep.">
        <title>Chromosome anchoring in Senegalese sole (Solea senegalensis) reveals sex-associated markers and genome rearrangements in flatfish.</title>
        <authorList>
            <person name="Guerrero-Cozar I."/>
            <person name="Gomez-Garrido J."/>
            <person name="Berbel C."/>
            <person name="Martinez-Blanch J.F."/>
            <person name="Alioto T."/>
            <person name="Claros M.G."/>
            <person name="Gagnaire P.A."/>
            <person name="Manchado M."/>
        </authorList>
    </citation>
    <scope>NUCLEOTIDE SEQUENCE [LARGE SCALE GENOMIC DNA]</scope>
    <source>
        <strain evidence="9">Sse05_10M</strain>
    </source>
</reference>
<keyword evidence="4" id="KW-0732">Signal</keyword>
<dbReference type="PANTHER" id="PTHR15076">
    <property type="entry name" value="CD99/MIC2 PROTEIN RELATED"/>
    <property type="match status" value="1"/>
</dbReference>
<dbReference type="GO" id="GO:2000391">
    <property type="term" value="P:positive regulation of neutrophil extravasation"/>
    <property type="evidence" value="ECO:0007669"/>
    <property type="project" value="TreeGrafter"/>
</dbReference>
<evidence type="ECO:0000256" key="3">
    <source>
        <dbReference type="ARBA" id="ARBA00022692"/>
    </source>
</evidence>
<keyword evidence="5 8" id="KW-1133">Transmembrane helix</keyword>
<feature type="compositionally biased region" description="Acidic residues" evidence="7">
    <location>
        <begin position="99"/>
        <end position="108"/>
    </location>
</feature>